<proteinExistence type="inferred from homology"/>
<gene>
    <name evidence="6" type="primary">prmA</name>
    <name evidence="7" type="ORF">E4100_05980</name>
</gene>
<dbReference type="Gene3D" id="3.40.50.150">
    <property type="entry name" value="Vaccinia Virus protein VP39"/>
    <property type="match status" value="1"/>
</dbReference>
<feature type="binding site" evidence="6">
    <location>
        <position position="241"/>
    </location>
    <ligand>
        <name>S-adenosyl-L-methionine</name>
        <dbReference type="ChEBI" id="CHEBI:59789"/>
    </ligand>
</feature>
<evidence type="ECO:0000256" key="4">
    <source>
        <dbReference type="ARBA" id="ARBA00022679"/>
    </source>
</evidence>
<evidence type="ECO:0000256" key="3">
    <source>
        <dbReference type="ARBA" id="ARBA00022603"/>
    </source>
</evidence>
<keyword evidence="4 6" id="KW-0808">Transferase</keyword>
<evidence type="ECO:0000313" key="8">
    <source>
        <dbReference type="Proteomes" id="UP000298381"/>
    </source>
</evidence>
<dbReference type="EMBL" id="SRIB01000007">
    <property type="protein sequence ID" value="TFZ40049.1"/>
    <property type="molecule type" value="Genomic_DNA"/>
</dbReference>
<evidence type="ECO:0000256" key="1">
    <source>
        <dbReference type="ARBA" id="ARBA00009741"/>
    </source>
</evidence>
<dbReference type="SUPFAM" id="SSF53335">
    <property type="entry name" value="S-adenosyl-L-methionine-dependent methyltransferases"/>
    <property type="match status" value="1"/>
</dbReference>
<dbReference type="HAMAP" id="MF_00735">
    <property type="entry name" value="Methyltr_PrmA"/>
    <property type="match status" value="1"/>
</dbReference>
<keyword evidence="2 6" id="KW-0963">Cytoplasm</keyword>
<keyword evidence="7" id="KW-0687">Ribonucleoprotein</keyword>
<dbReference type="Pfam" id="PF06325">
    <property type="entry name" value="PrmA"/>
    <property type="match status" value="1"/>
</dbReference>
<reference evidence="7 8" key="1">
    <citation type="submission" date="2019-03" db="EMBL/GenBank/DDBJ databases">
        <title>Draft genome sequence data and analysis of a Fermenting Bacterium, Soehngenia longevitae strain 1933PT, isolated from petroleum reservoir in Azerbaijan.</title>
        <authorList>
            <person name="Grouzdev D.S."/>
            <person name="Bidzhieva S.K."/>
            <person name="Sokolova D.S."/>
            <person name="Tourova T.P."/>
            <person name="Poltaraus A.B."/>
            <person name="Nazina T.N."/>
        </authorList>
    </citation>
    <scope>NUCLEOTIDE SEQUENCE [LARGE SCALE GENOMIC DNA]</scope>
    <source>
        <strain evidence="7 8">1933P</strain>
    </source>
</reference>
<keyword evidence="3 6" id="KW-0489">Methyltransferase</keyword>
<dbReference type="PANTHER" id="PTHR43648">
    <property type="entry name" value="ELECTRON TRANSFER FLAVOPROTEIN BETA SUBUNIT LYSINE METHYLTRANSFERASE"/>
    <property type="match status" value="1"/>
</dbReference>
<comment type="caution">
    <text evidence="7">The sequence shown here is derived from an EMBL/GenBank/DDBJ whole genome shotgun (WGS) entry which is preliminary data.</text>
</comment>
<evidence type="ECO:0000256" key="5">
    <source>
        <dbReference type="ARBA" id="ARBA00022691"/>
    </source>
</evidence>
<dbReference type="InterPro" id="IPR050078">
    <property type="entry name" value="Ribosomal_L11_MeTrfase_PrmA"/>
</dbReference>
<keyword evidence="8" id="KW-1185">Reference proteome</keyword>
<keyword evidence="7" id="KW-0689">Ribosomal protein</keyword>
<dbReference type="GO" id="GO:0005840">
    <property type="term" value="C:ribosome"/>
    <property type="evidence" value="ECO:0007669"/>
    <property type="project" value="UniProtKB-KW"/>
</dbReference>
<accession>A0A4Z0D5H0</accession>
<name>A0A4Z0D5H0_9FIRM</name>
<dbReference type="GO" id="GO:0016279">
    <property type="term" value="F:protein-lysine N-methyltransferase activity"/>
    <property type="evidence" value="ECO:0007669"/>
    <property type="project" value="RHEA"/>
</dbReference>
<dbReference type="PIRSF" id="PIRSF000401">
    <property type="entry name" value="RPL11_MTase"/>
    <property type="match status" value="1"/>
</dbReference>
<dbReference type="Proteomes" id="UP000298381">
    <property type="component" value="Unassembled WGS sequence"/>
</dbReference>
<dbReference type="GO" id="GO:0005737">
    <property type="term" value="C:cytoplasm"/>
    <property type="evidence" value="ECO:0007669"/>
    <property type="project" value="UniProtKB-SubCell"/>
</dbReference>
<dbReference type="NCBIfam" id="TIGR00406">
    <property type="entry name" value="prmA"/>
    <property type="match status" value="1"/>
</dbReference>
<dbReference type="RefSeq" id="WP_135271121.1">
    <property type="nucleotide sequence ID" value="NZ_SRIB01000007.1"/>
</dbReference>
<dbReference type="EC" id="2.1.1.-" evidence="6"/>
<comment type="similarity">
    <text evidence="1 6">Belongs to the methyltransferase superfamily. PrmA family.</text>
</comment>
<dbReference type="InterPro" id="IPR029063">
    <property type="entry name" value="SAM-dependent_MTases_sf"/>
</dbReference>
<feature type="binding site" evidence="6">
    <location>
        <position position="155"/>
    </location>
    <ligand>
        <name>S-adenosyl-L-methionine</name>
        <dbReference type="ChEBI" id="CHEBI:59789"/>
    </ligand>
</feature>
<dbReference type="GO" id="GO:0032259">
    <property type="term" value="P:methylation"/>
    <property type="evidence" value="ECO:0007669"/>
    <property type="project" value="UniProtKB-KW"/>
</dbReference>
<comment type="subcellular location">
    <subcellularLocation>
        <location evidence="6">Cytoplasm</location>
    </subcellularLocation>
</comment>
<feature type="binding site" evidence="6">
    <location>
        <position position="198"/>
    </location>
    <ligand>
        <name>S-adenosyl-L-methionine</name>
        <dbReference type="ChEBI" id="CHEBI:59789"/>
    </ligand>
</feature>
<dbReference type="AlphaFoldDB" id="A0A4Z0D5H0"/>
<keyword evidence="5 6" id="KW-0949">S-adenosyl-L-methionine</keyword>
<protein>
    <recommendedName>
        <fullName evidence="6">Ribosomal protein L11 methyltransferase</fullName>
        <shortName evidence="6">L11 Mtase</shortName>
        <ecNumber evidence="6">2.1.1.-</ecNumber>
    </recommendedName>
</protein>
<evidence type="ECO:0000256" key="2">
    <source>
        <dbReference type="ARBA" id="ARBA00022490"/>
    </source>
</evidence>
<evidence type="ECO:0000313" key="7">
    <source>
        <dbReference type="EMBL" id="TFZ40049.1"/>
    </source>
</evidence>
<feature type="binding site" evidence="6">
    <location>
        <position position="176"/>
    </location>
    <ligand>
        <name>S-adenosyl-L-methionine</name>
        <dbReference type="ChEBI" id="CHEBI:59789"/>
    </ligand>
</feature>
<comment type="function">
    <text evidence="6">Methylates ribosomal protein L11.</text>
</comment>
<sequence length="308" mass="34816">MKWFELLVETNKNNEDLVTYILYDIGAKGLEIVDERVINEIIEQKDKWDFIDETLQGINSEDITIKAYFSEADDIDCIINTLNDRVVNEKIGLLSINVVDESEWQDNWKAFFNTMKIGENIIIKPTWEDYLPEVDDIVIELDPGMAFGTGTHETTYMCAQALEKFDVKGKRVFDIGCGSGILSIIAAKLGAEEVIGIDLDMTSVEVAKNNVLNNNVDNIVEIRHGDLLSQISDKADVIVMNIVAEIVADILNDLDDYLVDNGTFICSGIIDKKKDIVIDALKRNHFDILEINNTNDWICIVAKRRYDA</sequence>
<dbReference type="OrthoDB" id="9785995at2"/>
<evidence type="ECO:0000256" key="6">
    <source>
        <dbReference type="HAMAP-Rule" id="MF_00735"/>
    </source>
</evidence>
<dbReference type="CDD" id="cd02440">
    <property type="entry name" value="AdoMet_MTases"/>
    <property type="match status" value="1"/>
</dbReference>
<dbReference type="InterPro" id="IPR004498">
    <property type="entry name" value="Ribosomal_PrmA_MeTrfase"/>
</dbReference>
<organism evidence="7 8">
    <name type="scientific">Soehngenia longivitae</name>
    <dbReference type="NCBI Taxonomy" id="2562294"/>
    <lineage>
        <taxon>Bacteria</taxon>
        <taxon>Bacillati</taxon>
        <taxon>Bacillota</taxon>
        <taxon>Tissierellia</taxon>
        <taxon>Tissierellales</taxon>
        <taxon>Tissierellaceae</taxon>
        <taxon>Soehngenia</taxon>
    </lineage>
</organism>
<dbReference type="PANTHER" id="PTHR43648:SF1">
    <property type="entry name" value="ELECTRON TRANSFER FLAVOPROTEIN BETA SUBUNIT LYSINE METHYLTRANSFERASE"/>
    <property type="match status" value="1"/>
</dbReference>
<comment type="catalytic activity">
    <reaction evidence="6">
        <text>L-lysyl-[protein] + 3 S-adenosyl-L-methionine = N(6),N(6),N(6)-trimethyl-L-lysyl-[protein] + 3 S-adenosyl-L-homocysteine + 3 H(+)</text>
        <dbReference type="Rhea" id="RHEA:54192"/>
        <dbReference type="Rhea" id="RHEA-COMP:9752"/>
        <dbReference type="Rhea" id="RHEA-COMP:13826"/>
        <dbReference type="ChEBI" id="CHEBI:15378"/>
        <dbReference type="ChEBI" id="CHEBI:29969"/>
        <dbReference type="ChEBI" id="CHEBI:57856"/>
        <dbReference type="ChEBI" id="CHEBI:59789"/>
        <dbReference type="ChEBI" id="CHEBI:61961"/>
    </reaction>
</comment>